<dbReference type="Gene3D" id="3.40.50.720">
    <property type="entry name" value="NAD(P)-binding Rossmann-like Domain"/>
    <property type="match status" value="1"/>
</dbReference>
<evidence type="ECO:0000313" key="5">
    <source>
        <dbReference type="Proteomes" id="UP000662703"/>
    </source>
</evidence>
<gene>
    <name evidence="4" type="ORF">Y5W_00674</name>
</gene>
<dbReference type="RefSeq" id="WP_194864177.1">
    <property type="nucleotide sequence ID" value="NZ_ARXX01000006.1"/>
</dbReference>
<dbReference type="PANTHER" id="PTHR42760:SF133">
    <property type="entry name" value="3-OXOACYL-[ACYL-CARRIER-PROTEIN] REDUCTASE"/>
    <property type="match status" value="1"/>
</dbReference>
<keyword evidence="5" id="KW-1185">Reference proteome</keyword>
<evidence type="ECO:0000256" key="1">
    <source>
        <dbReference type="ARBA" id="ARBA00006484"/>
    </source>
</evidence>
<proteinExistence type="inferred from homology"/>
<reference evidence="4 5" key="1">
    <citation type="submission" date="2012-09" db="EMBL/GenBank/DDBJ databases">
        <title>Genome Sequence of alkane-degrading Bacterium Alcanivorax sp. 521-1.</title>
        <authorList>
            <person name="Lai Q."/>
            <person name="Shao Z."/>
        </authorList>
    </citation>
    <scope>NUCLEOTIDE SEQUENCE [LARGE SCALE GENOMIC DNA]</scope>
    <source>
        <strain evidence="4 5">521-1</strain>
    </source>
</reference>
<organism evidence="4 5">
    <name type="scientific">Alloalcanivorax profundimaris</name>
    <dbReference type="NCBI Taxonomy" id="2735259"/>
    <lineage>
        <taxon>Bacteria</taxon>
        <taxon>Pseudomonadati</taxon>
        <taxon>Pseudomonadota</taxon>
        <taxon>Gammaproteobacteria</taxon>
        <taxon>Oceanospirillales</taxon>
        <taxon>Alcanivoracaceae</taxon>
        <taxon>Alloalcanivorax</taxon>
    </lineage>
</organism>
<dbReference type="PRINTS" id="PR00080">
    <property type="entry name" value="SDRFAMILY"/>
</dbReference>
<comment type="similarity">
    <text evidence="1">Belongs to the short-chain dehydrogenases/reductases (SDR) family.</text>
</comment>
<dbReference type="Proteomes" id="UP000662703">
    <property type="component" value="Unassembled WGS sequence"/>
</dbReference>
<dbReference type="EMBL" id="ARXX01000006">
    <property type="protein sequence ID" value="MBF5055380.1"/>
    <property type="molecule type" value="Genomic_DNA"/>
</dbReference>
<evidence type="ECO:0000256" key="2">
    <source>
        <dbReference type="ARBA" id="ARBA00023002"/>
    </source>
</evidence>
<dbReference type="InterPro" id="IPR057326">
    <property type="entry name" value="KR_dom"/>
</dbReference>
<dbReference type="InterPro" id="IPR020904">
    <property type="entry name" value="Sc_DH/Rdtase_CS"/>
</dbReference>
<dbReference type="Pfam" id="PF13561">
    <property type="entry name" value="adh_short_C2"/>
    <property type="match status" value="1"/>
</dbReference>
<protein>
    <submittedName>
        <fullName evidence="4">Short-chain dehydrogenase/reductase SDR</fullName>
    </submittedName>
</protein>
<accession>A0ABS0AMX7</accession>
<dbReference type="SUPFAM" id="SSF51735">
    <property type="entry name" value="NAD(P)-binding Rossmann-fold domains"/>
    <property type="match status" value="1"/>
</dbReference>
<comment type="caution">
    <text evidence="4">The sequence shown here is derived from an EMBL/GenBank/DDBJ whole genome shotgun (WGS) entry which is preliminary data.</text>
</comment>
<dbReference type="CDD" id="cd05233">
    <property type="entry name" value="SDR_c"/>
    <property type="match status" value="1"/>
</dbReference>
<dbReference type="PANTHER" id="PTHR42760">
    <property type="entry name" value="SHORT-CHAIN DEHYDROGENASES/REDUCTASES FAMILY MEMBER"/>
    <property type="match status" value="1"/>
</dbReference>
<dbReference type="InterPro" id="IPR036291">
    <property type="entry name" value="NAD(P)-bd_dom_sf"/>
</dbReference>
<evidence type="ECO:0000259" key="3">
    <source>
        <dbReference type="SMART" id="SM00822"/>
    </source>
</evidence>
<dbReference type="InterPro" id="IPR002347">
    <property type="entry name" value="SDR_fam"/>
</dbReference>
<sequence>MNLETTLAGRIAVVTGGALGIGFAAAERLAQRGARVIIADRDGADEAATRLRDQGLAAEGLAVDVASEKDTEMLAQTITERHGRLDIVLNNAGIYSSLKPAPFETLGPEEWRRVFDVNVIGLFLVCRALLPLLKASGHARVINIASGVAFKGNPWMAHYVASKGAVISLTRALATELGPHGITVNAVAPGFTLSDGVHGNPELVDGVKEPSLRNRVLARDMLPADLVGAIEFFAGAPSAFITGQTLVVDGGAYFH</sequence>
<dbReference type="PRINTS" id="PR00081">
    <property type="entry name" value="GDHRDH"/>
</dbReference>
<feature type="domain" description="Ketoreductase" evidence="3">
    <location>
        <begin position="10"/>
        <end position="190"/>
    </location>
</feature>
<evidence type="ECO:0000313" key="4">
    <source>
        <dbReference type="EMBL" id="MBF5055380.1"/>
    </source>
</evidence>
<name>A0ABS0AMX7_9GAMM</name>
<dbReference type="SMART" id="SM00822">
    <property type="entry name" value="PKS_KR"/>
    <property type="match status" value="1"/>
</dbReference>
<dbReference type="PROSITE" id="PS00061">
    <property type="entry name" value="ADH_SHORT"/>
    <property type="match status" value="1"/>
</dbReference>
<keyword evidence="2" id="KW-0560">Oxidoreductase</keyword>